<keyword evidence="9" id="KW-1185">Reference proteome</keyword>
<dbReference type="InterPro" id="IPR036249">
    <property type="entry name" value="Thioredoxin-like_sf"/>
</dbReference>
<evidence type="ECO:0000256" key="5">
    <source>
        <dbReference type="ARBA" id="ARBA00023284"/>
    </source>
</evidence>
<evidence type="ECO:0000256" key="4">
    <source>
        <dbReference type="ARBA" id="ARBA00023157"/>
    </source>
</evidence>
<dbReference type="SUPFAM" id="SSF52833">
    <property type="entry name" value="Thioredoxin-like"/>
    <property type="match status" value="1"/>
</dbReference>
<evidence type="ECO:0000313" key="9">
    <source>
        <dbReference type="Proteomes" id="UP000282892"/>
    </source>
</evidence>
<evidence type="ECO:0000256" key="1">
    <source>
        <dbReference type="ARBA" id="ARBA00005791"/>
    </source>
</evidence>
<dbReference type="STRING" id="1193713.GCA_001636315_01333"/>
<sequence>MANKKKNTKQAAKSSSKFVFWMIGLVAVCLLAFIFLSNQSDKKDKATTKTNDIDYSNQPFLGDENAPVSIIEFGDYKCPICKDFAHNVVPMIQKELVDTGKAKFYFMNDSFINIDSKRSAQFAESVFQELGNETFWKFHELLYQKQPEDTKAEKQDIFTEQFLTDTLKEMASEKDVEKVVKNFKEQKSMDAWQKDMDYAGKLGVTGTPTMFVNGKMFTGKTMDDLKEMVEKAAKEK</sequence>
<dbReference type="RefSeq" id="WP_066386436.1">
    <property type="nucleotide sequence ID" value="NZ_CP022572.1"/>
</dbReference>
<keyword evidence="2" id="KW-0732">Signal</keyword>
<accession>A0A3Q9QX14</accession>
<keyword evidence="5" id="KW-0676">Redox-active center</keyword>
<feature type="domain" description="Thioredoxin" evidence="7">
    <location>
        <begin position="37"/>
        <end position="234"/>
    </location>
</feature>
<dbReference type="KEGG" id="nmk:CHR53_22195"/>
<dbReference type="OrthoDB" id="117402at2"/>
<protein>
    <submittedName>
        <fullName evidence="8">Thiol-disulfide oxidoreductase</fullName>
    </submittedName>
</protein>
<feature type="transmembrane region" description="Helical" evidence="6">
    <location>
        <begin position="18"/>
        <end position="36"/>
    </location>
</feature>
<dbReference type="GO" id="GO:0016491">
    <property type="term" value="F:oxidoreductase activity"/>
    <property type="evidence" value="ECO:0007669"/>
    <property type="project" value="UniProtKB-KW"/>
</dbReference>
<evidence type="ECO:0000256" key="3">
    <source>
        <dbReference type="ARBA" id="ARBA00023002"/>
    </source>
</evidence>
<dbReference type="Gene3D" id="3.40.30.10">
    <property type="entry name" value="Glutaredoxin"/>
    <property type="match status" value="1"/>
</dbReference>
<organism evidence="8 9">
    <name type="scientific">Neobacillus mesonae</name>
    <dbReference type="NCBI Taxonomy" id="1193713"/>
    <lineage>
        <taxon>Bacteria</taxon>
        <taxon>Bacillati</taxon>
        <taxon>Bacillota</taxon>
        <taxon>Bacilli</taxon>
        <taxon>Bacillales</taxon>
        <taxon>Bacillaceae</taxon>
        <taxon>Neobacillus</taxon>
    </lineage>
</organism>
<keyword evidence="4" id="KW-1015">Disulfide bond</keyword>
<evidence type="ECO:0000313" key="8">
    <source>
        <dbReference type="EMBL" id="AZU63741.1"/>
    </source>
</evidence>
<evidence type="ECO:0000259" key="7">
    <source>
        <dbReference type="PROSITE" id="PS51352"/>
    </source>
</evidence>
<dbReference type="AlphaFoldDB" id="A0A3Q9QX14"/>
<reference evidence="8 9" key="1">
    <citation type="submission" date="2017-07" db="EMBL/GenBank/DDBJ databases">
        <title>The complete genome sequence of Bacillus mesonae strain H20-5, an efficient strain improving plant abiotic stress resistance.</title>
        <authorList>
            <person name="Kim S.Y."/>
            <person name="Song H."/>
            <person name="Sang M.K."/>
            <person name="Weon H.-Y."/>
            <person name="Song J."/>
        </authorList>
    </citation>
    <scope>NUCLEOTIDE SEQUENCE [LARGE SCALE GENOMIC DNA]</scope>
    <source>
        <strain evidence="8 9">H20-5</strain>
    </source>
</reference>
<dbReference type="InterPro" id="IPR013766">
    <property type="entry name" value="Thioredoxin_domain"/>
</dbReference>
<evidence type="ECO:0000256" key="2">
    <source>
        <dbReference type="ARBA" id="ARBA00022729"/>
    </source>
</evidence>
<dbReference type="PANTHER" id="PTHR13887">
    <property type="entry name" value="GLUTATHIONE S-TRANSFERASE KAPPA"/>
    <property type="match status" value="1"/>
</dbReference>
<dbReference type="PANTHER" id="PTHR13887:SF14">
    <property type="entry name" value="DISULFIDE BOND FORMATION PROTEIN D"/>
    <property type="match status" value="1"/>
</dbReference>
<keyword evidence="3" id="KW-0560">Oxidoreductase</keyword>
<proteinExistence type="inferred from homology"/>
<dbReference type="Proteomes" id="UP000282892">
    <property type="component" value="Chromosome"/>
</dbReference>
<keyword evidence="6" id="KW-0472">Membrane</keyword>
<gene>
    <name evidence="8" type="ORF">CHR53_22195</name>
</gene>
<keyword evidence="6" id="KW-1133">Transmembrane helix</keyword>
<keyword evidence="6" id="KW-0812">Transmembrane</keyword>
<name>A0A3Q9QX14_9BACI</name>
<evidence type="ECO:0000256" key="6">
    <source>
        <dbReference type="SAM" id="Phobius"/>
    </source>
</evidence>
<dbReference type="PROSITE" id="PS51352">
    <property type="entry name" value="THIOREDOXIN_2"/>
    <property type="match status" value="1"/>
</dbReference>
<comment type="similarity">
    <text evidence="1">Belongs to the thioredoxin family. DsbA subfamily.</text>
</comment>
<dbReference type="InterPro" id="IPR012336">
    <property type="entry name" value="Thioredoxin-like_fold"/>
</dbReference>
<dbReference type="Pfam" id="PF13462">
    <property type="entry name" value="Thioredoxin_4"/>
    <property type="match status" value="1"/>
</dbReference>
<dbReference type="EMBL" id="CP022572">
    <property type="protein sequence ID" value="AZU63741.1"/>
    <property type="molecule type" value="Genomic_DNA"/>
</dbReference>